<sequence>MSLQVRVYTPSSFKFAVYKVFASIFMKLRRLIPSRFHLRLLLMLMMLLGIKFVEYKWRWDGEKDEWTRA</sequence>
<keyword evidence="1" id="KW-0472">Membrane</keyword>
<reference evidence="2" key="1">
    <citation type="journal article" date="2017" name="MBio">
        <title>Viruses in the Oceanic Basement.</title>
        <authorList>
            <person name="Nigro O.D."/>
            <person name="Jungbluth S.P."/>
            <person name="Steward G.F."/>
            <person name="Rappe M.S."/>
        </authorList>
    </citation>
    <scope>NUCLEOTIDE SEQUENCE</scope>
    <source>
        <strain evidence="2">JdFR1000234</strain>
    </source>
</reference>
<evidence type="ECO:0000313" key="2">
    <source>
        <dbReference type="EMBL" id="AQQ75492.1"/>
    </source>
</evidence>
<protein>
    <submittedName>
        <fullName evidence="2">Uncharacterized protein</fullName>
    </submittedName>
</protein>
<organism evidence="2">
    <name type="scientific">uncultured archaeal virus</name>
    <dbReference type="NCBI Taxonomy" id="1960247"/>
    <lineage>
        <taxon>Viruses</taxon>
        <taxon>environmental samples</taxon>
    </lineage>
</organism>
<proteinExistence type="predicted"/>
<name>A0A1S5Y331_9VIRU</name>
<keyword evidence="1" id="KW-1133">Transmembrane helix</keyword>
<gene>
    <name evidence="2" type="ORF">JDFR1000234_17</name>
</gene>
<feature type="transmembrane region" description="Helical" evidence="1">
    <location>
        <begin position="36"/>
        <end position="53"/>
    </location>
</feature>
<dbReference type="EMBL" id="KY229235">
    <property type="protein sequence ID" value="AQQ75492.1"/>
    <property type="molecule type" value="Genomic_DNA"/>
</dbReference>
<keyword evidence="1" id="KW-0812">Transmembrane</keyword>
<accession>A0A1S5Y331</accession>
<evidence type="ECO:0000256" key="1">
    <source>
        <dbReference type="SAM" id="Phobius"/>
    </source>
</evidence>